<evidence type="ECO:0000313" key="2">
    <source>
        <dbReference type="EMBL" id="KAB1441695.1"/>
    </source>
</evidence>
<reference evidence="2 3" key="1">
    <citation type="journal article" date="2017" name="Int. J. Syst. Evol. Microbiol.">
        <title>Desulfovibrio senegalensis sp. nov., a mesophilic sulfate reducer isolated from marine sediment.</title>
        <authorList>
            <person name="Thioye A."/>
            <person name="Gam Z.B.A."/>
            <person name="Mbengue M."/>
            <person name="Cayol J.L."/>
            <person name="Joseph-Bartoli M."/>
            <person name="Toure-Kane C."/>
            <person name="Labat M."/>
        </authorList>
    </citation>
    <scope>NUCLEOTIDE SEQUENCE [LARGE SCALE GENOMIC DNA]</scope>
    <source>
        <strain evidence="2 3">DSM 101509</strain>
    </source>
</reference>
<sequence length="201" mass="22351">MKRFALGMLFSLLLVSGAWASGPAPVSVAGIRLGDDFSRYQDMCRMEHAGAMSDAIFLDEALIRTGAIHGVRGGSIIYGNCANPGKIVRIKIKFADMSKRLFKDLLALYTKRFGDPSSYQGDSFRNVIAWEWDISGSEGRHVKIVLMYSTDSSIRPGVSIKMTDQSLLDLEFSCYKKNFRSLYKATENAGKITDLDLFVPR</sequence>
<dbReference type="Proteomes" id="UP000438699">
    <property type="component" value="Unassembled WGS sequence"/>
</dbReference>
<dbReference type="RefSeq" id="WP_151150787.1">
    <property type="nucleotide sequence ID" value="NZ_WAIE01000003.1"/>
</dbReference>
<evidence type="ECO:0000313" key="3">
    <source>
        <dbReference type="Proteomes" id="UP000438699"/>
    </source>
</evidence>
<dbReference type="AlphaFoldDB" id="A0A6N6N2Q6"/>
<comment type="caution">
    <text evidence="2">The sequence shown here is derived from an EMBL/GenBank/DDBJ whole genome shotgun (WGS) entry which is preliminary data.</text>
</comment>
<feature type="signal peptide" evidence="1">
    <location>
        <begin position="1"/>
        <end position="20"/>
    </location>
</feature>
<proteinExistence type="predicted"/>
<dbReference type="EMBL" id="WAIE01000003">
    <property type="protein sequence ID" value="KAB1441695.1"/>
    <property type="molecule type" value="Genomic_DNA"/>
</dbReference>
<accession>A0A6N6N2Q6</accession>
<name>A0A6N6N2Q6_9BACT</name>
<keyword evidence="3" id="KW-1185">Reference proteome</keyword>
<organism evidence="2 3">
    <name type="scientific">Pseudodesulfovibrio senegalensis</name>
    <dbReference type="NCBI Taxonomy" id="1721087"/>
    <lineage>
        <taxon>Bacteria</taxon>
        <taxon>Pseudomonadati</taxon>
        <taxon>Thermodesulfobacteriota</taxon>
        <taxon>Desulfovibrionia</taxon>
        <taxon>Desulfovibrionales</taxon>
        <taxon>Desulfovibrionaceae</taxon>
    </lineage>
</organism>
<protein>
    <submittedName>
        <fullName evidence="2">Uncharacterized protein</fullName>
    </submittedName>
</protein>
<feature type="chain" id="PRO_5026985397" evidence="1">
    <location>
        <begin position="21"/>
        <end position="201"/>
    </location>
</feature>
<dbReference type="OrthoDB" id="5456013at2"/>
<keyword evidence="1" id="KW-0732">Signal</keyword>
<evidence type="ECO:0000256" key="1">
    <source>
        <dbReference type="SAM" id="SignalP"/>
    </source>
</evidence>
<gene>
    <name evidence="2" type="ORF">F8A88_08850</name>
</gene>